<evidence type="ECO:0000256" key="4">
    <source>
        <dbReference type="ARBA" id="ARBA00023136"/>
    </source>
</evidence>
<dbReference type="GO" id="GO:0008381">
    <property type="term" value="F:mechanosensitive monoatomic ion channel activity"/>
    <property type="evidence" value="ECO:0007669"/>
    <property type="project" value="UniProtKB-ARBA"/>
</dbReference>
<organism evidence="8 9">
    <name type="scientific">Alteraurantiacibacter buctensis</name>
    <dbReference type="NCBI Taxonomy" id="1503981"/>
    <lineage>
        <taxon>Bacteria</taxon>
        <taxon>Pseudomonadati</taxon>
        <taxon>Pseudomonadota</taxon>
        <taxon>Alphaproteobacteria</taxon>
        <taxon>Sphingomonadales</taxon>
        <taxon>Erythrobacteraceae</taxon>
        <taxon>Alteraurantiacibacter</taxon>
    </lineage>
</organism>
<protein>
    <submittedName>
        <fullName evidence="8">Mechanosensitive ion channel</fullName>
    </submittedName>
</protein>
<name>A0A844YX60_9SPHN</name>
<proteinExistence type="predicted"/>
<feature type="transmembrane region" description="Helical" evidence="6">
    <location>
        <begin position="20"/>
        <end position="39"/>
    </location>
</feature>
<keyword evidence="2 6" id="KW-0812">Transmembrane</keyword>
<evidence type="ECO:0000313" key="8">
    <source>
        <dbReference type="EMBL" id="MXO70323.1"/>
    </source>
</evidence>
<dbReference type="RefSeq" id="WP_160770255.1">
    <property type="nucleotide sequence ID" value="NZ_WTYV01000001.1"/>
</dbReference>
<keyword evidence="9" id="KW-1185">Reference proteome</keyword>
<dbReference type="PANTHER" id="PTHR30566">
    <property type="entry name" value="YNAI-RELATED MECHANOSENSITIVE ION CHANNEL"/>
    <property type="match status" value="1"/>
</dbReference>
<comment type="caution">
    <text evidence="8">The sequence shown here is derived from an EMBL/GenBank/DDBJ whole genome shotgun (WGS) entry which is preliminary data.</text>
</comment>
<reference evidence="8 9" key="1">
    <citation type="submission" date="2019-12" db="EMBL/GenBank/DDBJ databases">
        <title>Genomic-based taxomic classification of the family Erythrobacteraceae.</title>
        <authorList>
            <person name="Xu L."/>
        </authorList>
    </citation>
    <scope>NUCLEOTIDE SEQUENCE [LARGE SCALE GENOMIC DNA]</scope>
    <source>
        <strain evidence="8 9">M0322</strain>
    </source>
</reference>
<dbReference type="Proteomes" id="UP000466966">
    <property type="component" value="Unassembled WGS sequence"/>
</dbReference>
<sequence length="364" mass="39312">MTLRPNLFGGQGQLEAVASAALYAAIAVVIAVIAHRVLFAIMERLARASEGQADDLLLAHLKRPARWALAALAIVLVARETPLVADVWQKVTGFVMPALLGWIALAIVRGFLEAGCLPAEGISEDDLRMRRKRTRLTIFSRLATFIIVFVTVGLMLLSIPGVRQIGVTLMASAGLATLAVGAAAQPALKSLIAGLQMALTEPIRIGDIVTIDGETGRVEDIRASYVVVRIWDQRRMIVPSARFLDVTFTSATRYGSEATGTVLLYVRPDADVAAIRAAFIDHVRAHPLWDGREARLQVTNSTIDTVELRLVMTAASPADGFTLRCDMREAMLAWLHRHMPLSHAPLSPAPLPPGQTEEPDSGLA</sequence>
<gene>
    <name evidence="8" type="ORF">GRI99_01590</name>
</gene>
<dbReference type="EMBL" id="WTYV01000001">
    <property type="protein sequence ID" value="MXO70323.1"/>
    <property type="molecule type" value="Genomic_DNA"/>
</dbReference>
<evidence type="ECO:0000259" key="7">
    <source>
        <dbReference type="Pfam" id="PF00924"/>
    </source>
</evidence>
<accession>A0A844YX60</accession>
<dbReference type="InterPro" id="IPR023408">
    <property type="entry name" value="MscS_beta-dom_sf"/>
</dbReference>
<feature type="transmembrane region" description="Helical" evidence="6">
    <location>
        <begin position="138"/>
        <end position="159"/>
    </location>
</feature>
<dbReference type="Gene3D" id="2.30.30.60">
    <property type="match status" value="1"/>
</dbReference>
<evidence type="ECO:0000256" key="3">
    <source>
        <dbReference type="ARBA" id="ARBA00022989"/>
    </source>
</evidence>
<evidence type="ECO:0000256" key="5">
    <source>
        <dbReference type="SAM" id="MobiDB-lite"/>
    </source>
</evidence>
<dbReference type="Gene3D" id="1.10.287.1260">
    <property type="match status" value="1"/>
</dbReference>
<evidence type="ECO:0000256" key="2">
    <source>
        <dbReference type="ARBA" id="ARBA00022692"/>
    </source>
</evidence>
<dbReference type="Pfam" id="PF00924">
    <property type="entry name" value="MS_channel_2nd"/>
    <property type="match status" value="1"/>
</dbReference>
<dbReference type="InterPro" id="IPR006685">
    <property type="entry name" value="MscS_channel_2nd"/>
</dbReference>
<keyword evidence="4 6" id="KW-0472">Membrane</keyword>
<evidence type="ECO:0000256" key="6">
    <source>
        <dbReference type="SAM" id="Phobius"/>
    </source>
</evidence>
<dbReference type="PANTHER" id="PTHR30566:SF25">
    <property type="entry name" value="INNER MEMBRANE PROTEIN"/>
    <property type="match status" value="1"/>
</dbReference>
<feature type="region of interest" description="Disordered" evidence="5">
    <location>
        <begin position="345"/>
        <end position="364"/>
    </location>
</feature>
<dbReference type="OrthoDB" id="9792218at2"/>
<keyword evidence="3 6" id="KW-1133">Transmembrane helix</keyword>
<evidence type="ECO:0000256" key="1">
    <source>
        <dbReference type="ARBA" id="ARBA00004370"/>
    </source>
</evidence>
<dbReference type="SUPFAM" id="SSF50182">
    <property type="entry name" value="Sm-like ribonucleoproteins"/>
    <property type="match status" value="1"/>
</dbReference>
<dbReference type="AlphaFoldDB" id="A0A844YX60"/>
<evidence type="ECO:0000313" key="9">
    <source>
        <dbReference type="Proteomes" id="UP000466966"/>
    </source>
</evidence>
<dbReference type="InterPro" id="IPR010920">
    <property type="entry name" value="LSM_dom_sf"/>
</dbReference>
<feature type="domain" description="Mechanosensitive ion channel MscS" evidence="7">
    <location>
        <begin position="188"/>
        <end position="248"/>
    </location>
</feature>
<comment type="subcellular location">
    <subcellularLocation>
        <location evidence="1">Membrane</location>
    </subcellularLocation>
</comment>
<dbReference type="GO" id="GO:0016020">
    <property type="term" value="C:membrane"/>
    <property type="evidence" value="ECO:0007669"/>
    <property type="project" value="UniProtKB-SubCell"/>
</dbReference>